<evidence type="ECO:0000313" key="7">
    <source>
        <dbReference type="EMBL" id="KIP11339.1"/>
    </source>
</evidence>
<sequence length="240" mass="27527">MSSLLCLRLLFIPVQAVCVQYTFTPPTKAPPPGEQDKYETIKRFQFGESGFNIIQATAVVKYMTWAVNIWEFVTILTHLFPTTVYRLPHFKTALELDVDFASSVAGALLLVSAAILRVSAYRHLGRFFTYQLSIRNGHKLVKDGPYSIMRHPSYTALVAFFVGNAWYQLGPGSIWMRRGLWSSSLLMSFSVVHVCLAAYVSFVVTVLRVPKEDRMLKKQFREEWEAWSKKTPYRLLPLVY</sequence>
<comment type="subcellular location">
    <subcellularLocation>
        <location evidence="5">Endoplasmic reticulum membrane</location>
        <topology evidence="5">Multi-pass membrane protein</topology>
    </subcellularLocation>
    <subcellularLocation>
        <location evidence="1">Membrane</location>
        <topology evidence="1">Multi-pass membrane protein</topology>
    </subcellularLocation>
</comment>
<dbReference type="Pfam" id="PF04140">
    <property type="entry name" value="ICMT"/>
    <property type="match status" value="1"/>
</dbReference>
<keyword evidence="2 5" id="KW-0812">Transmembrane</keyword>
<dbReference type="Gene3D" id="1.20.120.1630">
    <property type="match status" value="1"/>
</dbReference>
<comment type="catalytic activity">
    <reaction evidence="5">
        <text>[protein]-C-terminal S-[(2E,6E)-farnesyl]-L-cysteine + S-adenosyl-L-methionine = [protein]-C-terminal S-[(2E,6E)-farnesyl]-L-cysteine methyl ester + S-adenosyl-L-homocysteine</text>
        <dbReference type="Rhea" id="RHEA:21672"/>
        <dbReference type="Rhea" id="RHEA-COMP:12125"/>
        <dbReference type="Rhea" id="RHEA-COMP:12126"/>
        <dbReference type="ChEBI" id="CHEBI:57856"/>
        <dbReference type="ChEBI" id="CHEBI:59789"/>
        <dbReference type="ChEBI" id="CHEBI:90510"/>
        <dbReference type="ChEBI" id="CHEBI:90511"/>
        <dbReference type="EC" id="2.1.1.100"/>
    </reaction>
</comment>
<keyword evidence="6" id="KW-0732">Signal</keyword>
<protein>
    <recommendedName>
        <fullName evidence="5">Protein-S-isoprenylcysteine O-methyltransferase</fullName>
        <ecNumber evidence="5">2.1.1.100</ecNumber>
    </recommendedName>
</protein>
<dbReference type="EMBL" id="KN840447">
    <property type="protein sequence ID" value="KIP11339.1"/>
    <property type="molecule type" value="Genomic_DNA"/>
</dbReference>
<keyword evidence="5" id="KW-0949">S-adenosyl-L-methionine</keyword>
<evidence type="ECO:0000313" key="8">
    <source>
        <dbReference type="Proteomes" id="UP000053257"/>
    </source>
</evidence>
<keyword evidence="3 5" id="KW-1133">Transmembrane helix</keyword>
<feature type="transmembrane region" description="Helical" evidence="5">
    <location>
        <begin position="189"/>
        <end position="209"/>
    </location>
</feature>
<name>A0A0C3P0R9_PHLG1</name>
<feature type="transmembrane region" description="Helical" evidence="5">
    <location>
        <begin position="152"/>
        <end position="169"/>
    </location>
</feature>
<dbReference type="GO" id="GO:0004671">
    <property type="term" value="F:protein C-terminal S-isoprenylcysteine carboxyl O-methyltransferase activity"/>
    <property type="evidence" value="ECO:0007669"/>
    <property type="project" value="UniProtKB-EC"/>
</dbReference>
<evidence type="ECO:0000256" key="4">
    <source>
        <dbReference type="ARBA" id="ARBA00023136"/>
    </source>
</evidence>
<dbReference type="HOGENOM" id="CLU_065200_6_0_1"/>
<reference evidence="7 8" key="1">
    <citation type="journal article" date="2014" name="PLoS Genet.">
        <title>Analysis of the Phlebiopsis gigantea genome, transcriptome and secretome provides insight into its pioneer colonization strategies of wood.</title>
        <authorList>
            <person name="Hori C."/>
            <person name="Ishida T."/>
            <person name="Igarashi K."/>
            <person name="Samejima M."/>
            <person name="Suzuki H."/>
            <person name="Master E."/>
            <person name="Ferreira P."/>
            <person name="Ruiz-Duenas F.J."/>
            <person name="Held B."/>
            <person name="Canessa P."/>
            <person name="Larrondo L.F."/>
            <person name="Schmoll M."/>
            <person name="Druzhinina I.S."/>
            <person name="Kubicek C.P."/>
            <person name="Gaskell J.A."/>
            <person name="Kersten P."/>
            <person name="St John F."/>
            <person name="Glasner J."/>
            <person name="Sabat G."/>
            <person name="Splinter BonDurant S."/>
            <person name="Syed K."/>
            <person name="Yadav J."/>
            <person name="Mgbeahuruike A.C."/>
            <person name="Kovalchuk A."/>
            <person name="Asiegbu F.O."/>
            <person name="Lackner G."/>
            <person name="Hoffmeister D."/>
            <person name="Rencoret J."/>
            <person name="Gutierrez A."/>
            <person name="Sun H."/>
            <person name="Lindquist E."/>
            <person name="Barry K."/>
            <person name="Riley R."/>
            <person name="Grigoriev I.V."/>
            <person name="Henrissat B."/>
            <person name="Kues U."/>
            <person name="Berka R.M."/>
            <person name="Martinez A.T."/>
            <person name="Covert S.F."/>
            <person name="Blanchette R.A."/>
            <person name="Cullen D."/>
        </authorList>
    </citation>
    <scope>NUCLEOTIDE SEQUENCE [LARGE SCALE GENOMIC DNA]</scope>
    <source>
        <strain evidence="7 8">11061_1 CR5-6</strain>
    </source>
</reference>
<accession>A0A0C3P0R9</accession>
<dbReference type="GO" id="GO:0005789">
    <property type="term" value="C:endoplasmic reticulum membrane"/>
    <property type="evidence" value="ECO:0007669"/>
    <property type="project" value="UniProtKB-SubCell"/>
</dbReference>
<evidence type="ECO:0000256" key="1">
    <source>
        <dbReference type="ARBA" id="ARBA00004141"/>
    </source>
</evidence>
<dbReference type="AlphaFoldDB" id="A0A0C3P0R9"/>
<proteinExistence type="inferred from homology"/>
<comment type="caution">
    <text evidence="5">Lacks conserved residue(s) required for the propagation of feature annotation.</text>
</comment>
<comment type="similarity">
    <text evidence="5">Belongs to the class VI-like SAM-binding methyltransferase superfamily. Isoprenylcysteine carboxyl methyltransferase family.</text>
</comment>
<dbReference type="EC" id="2.1.1.100" evidence="5"/>
<feature type="transmembrane region" description="Helical" evidence="5">
    <location>
        <begin position="100"/>
        <end position="120"/>
    </location>
</feature>
<dbReference type="Proteomes" id="UP000053257">
    <property type="component" value="Unassembled WGS sequence"/>
</dbReference>
<organism evidence="7 8">
    <name type="scientific">Phlebiopsis gigantea (strain 11061_1 CR5-6)</name>
    <name type="common">White-rot fungus</name>
    <name type="synonym">Peniophora gigantea</name>
    <dbReference type="NCBI Taxonomy" id="745531"/>
    <lineage>
        <taxon>Eukaryota</taxon>
        <taxon>Fungi</taxon>
        <taxon>Dikarya</taxon>
        <taxon>Basidiomycota</taxon>
        <taxon>Agaricomycotina</taxon>
        <taxon>Agaricomycetes</taxon>
        <taxon>Polyporales</taxon>
        <taxon>Phanerochaetaceae</taxon>
        <taxon>Phlebiopsis</taxon>
    </lineage>
</organism>
<gene>
    <name evidence="7" type="ORF">PHLGIDRAFT_124981</name>
</gene>
<dbReference type="OrthoDB" id="422086at2759"/>
<evidence type="ECO:0000256" key="6">
    <source>
        <dbReference type="SAM" id="SignalP"/>
    </source>
</evidence>
<feature type="signal peptide" evidence="6">
    <location>
        <begin position="1"/>
        <end position="16"/>
    </location>
</feature>
<keyword evidence="5" id="KW-0808">Transferase</keyword>
<dbReference type="InterPro" id="IPR007269">
    <property type="entry name" value="ICMT_MeTrfase"/>
</dbReference>
<evidence type="ECO:0000256" key="2">
    <source>
        <dbReference type="ARBA" id="ARBA00022692"/>
    </source>
</evidence>
<dbReference type="PANTHER" id="PTHR12714:SF9">
    <property type="entry name" value="PROTEIN-S-ISOPRENYLCYSTEINE O-METHYLTRANSFERASE"/>
    <property type="match status" value="1"/>
</dbReference>
<dbReference type="PANTHER" id="PTHR12714">
    <property type="entry name" value="PROTEIN-S ISOPRENYLCYSTEINE O-METHYLTRANSFERASE"/>
    <property type="match status" value="1"/>
</dbReference>
<evidence type="ECO:0000256" key="5">
    <source>
        <dbReference type="RuleBase" id="RU362022"/>
    </source>
</evidence>
<evidence type="ECO:0000256" key="3">
    <source>
        <dbReference type="ARBA" id="ARBA00022989"/>
    </source>
</evidence>
<keyword evidence="8" id="KW-1185">Reference proteome</keyword>
<keyword evidence="4 5" id="KW-0472">Membrane</keyword>
<dbReference type="GO" id="GO:0032259">
    <property type="term" value="P:methylation"/>
    <property type="evidence" value="ECO:0007669"/>
    <property type="project" value="UniProtKB-KW"/>
</dbReference>
<keyword evidence="5" id="KW-0489">Methyltransferase</keyword>
<feature type="chain" id="PRO_5002167883" description="Protein-S-isoprenylcysteine O-methyltransferase" evidence="6">
    <location>
        <begin position="17"/>
        <end position="240"/>
    </location>
</feature>
<keyword evidence="5" id="KW-0256">Endoplasmic reticulum</keyword>